<dbReference type="RefSeq" id="WP_090021127.1">
    <property type="nucleotide sequence ID" value="NZ_FNCE01000010.1"/>
</dbReference>
<reference evidence="1 2" key="1">
    <citation type="submission" date="2016-10" db="EMBL/GenBank/DDBJ databases">
        <authorList>
            <person name="de Groot N.N."/>
        </authorList>
    </citation>
    <scope>NUCLEOTIDE SEQUENCE [LARGE SCALE GENOMIC DNA]</scope>
    <source>
        <strain evidence="1 2">DSM 25584</strain>
    </source>
</reference>
<protein>
    <submittedName>
        <fullName evidence="1">Uncharacterized protein</fullName>
    </submittedName>
</protein>
<evidence type="ECO:0000313" key="1">
    <source>
        <dbReference type="EMBL" id="SDG37389.1"/>
    </source>
</evidence>
<accession>A0A1G7TRV2</accession>
<name>A0A1G7TRV2_9PROT</name>
<evidence type="ECO:0000313" key="2">
    <source>
        <dbReference type="Proteomes" id="UP000199415"/>
    </source>
</evidence>
<dbReference type="EMBL" id="FNCE01000010">
    <property type="protein sequence ID" value="SDG37389.1"/>
    <property type="molecule type" value="Genomic_DNA"/>
</dbReference>
<dbReference type="STRING" id="1082479.SAMN05216241_11027"/>
<dbReference type="OrthoDB" id="8480136at2"/>
<proteinExistence type="predicted"/>
<gene>
    <name evidence="1" type="ORF">SAMN05216241_11027</name>
</gene>
<sequence length="483" mass="51575">MKARGYEVYGRADGRWFLDSAHADKAPAVSRAREVAQSPGSGYERVAVFEERRFRPRNVHEENCAVQPGASLRIEPIETAPVCQRLTDYYGLPARLTVGRLLRQYLDAEGITALELLHDALRLRRLMGDYSMAPKALGRVAGLQAQALGVSHSQRMDALYRAADAVQRWAHKTQTRRGLVQALERDGVPGVRSVLPQDASDGAVAIYTSGAVAHYLRLCGDWDEKVVALAELAARDDGDTLAAADGAIAEILDTPDAIRRIVDWHPHLDGLETGLQGLIQLAQGQGDGAMPTRAAETVRALAARQGLPQTRSILLDRVDRGLRGVQPLRREGGGDEEALAALVQGLISPGGIVGGPTMAAALTRRARLAFAAGEEDLSVADAVARVLALIDFPGARLGYLLALAASPLGREHAAAVQGHLARFARGLAGPDSLVPRNGPPLHAVVRDLKSHLKDLEDAGVAGAELRADLDTLVRRDDGRAAPA</sequence>
<dbReference type="AlphaFoldDB" id="A0A1G7TRV2"/>
<keyword evidence="2" id="KW-1185">Reference proteome</keyword>
<dbReference type="Proteomes" id="UP000199415">
    <property type="component" value="Unassembled WGS sequence"/>
</dbReference>
<organism evidence="1 2">
    <name type="scientific">Limimonas halophila</name>
    <dbReference type="NCBI Taxonomy" id="1082479"/>
    <lineage>
        <taxon>Bacteria</taxon>
        <taxon>Pseudomonadati</taxon>
        <taxon>Pseudomonadota</taxon>
        <taxon>Alphaproteobacteria</taxon>
        <taxon>Rhodospirillales</taxon>
        <taxon>Rhodovibrionaceae</taxon>
        <taxon>Limimonas</taxon>
    </lineage>
</organism>